<dbReference type="Pfam" id="PF20254">
    <property type="entry name" value="DMFA2_C"/>
    <property type="match status" value="1"/>
</dbReference>
<reference evidence="2 3" key="1">
    <citation type="submission" date="2020-05" db="EMBL/GenBank/DDBJ databases">
        <title>Actinomadura verrucosospora NRRL-B18236 (PFL_A860) Genome sequencing and assembly.</title>
        <authorList>
            <person name="Samborskyy M."/>
        </authorList>
    </citation>
    <scope>NUCLEOTIDE SEQUENCE [LARGE SCALE GENOMIC DNA]</scope>
    <source>
        <strain evidence="2 3">NRRL:B18236</strain>
    </source>
</reference>
<evidence type="ECO:0000313" key="2">
    <source>
        <dbReference type="EMBL" id="QKG21388.1"/>
    </source>
</evidence>
<dbReference type="EMBL" id="CP053892">
    <property type="protein sequence ID" value="QKG21388.1"/>
    <property type="molecule type" value="Genomic_DNA"/>
</dbReference>
<name>A0A7D4ALI4_ACTVE</name>
<feature type="domain" description="N,N-dimethylformamidase beta subunit-like C-terminal" evidence="1">
    <location>
        <begin position="70"/>
        <end position="509"/>
    </location>
</feature>
<sequence>MTLPPRYAWSIPGWQPERPRNDPAVGEIWCYTDRFGYDPGDDVAVHVHTTADVYDVEVIRDGAAPQTYFRRTGLPGAAHPTPDDAYAAGCGWPVAFTVPVGTDWPSGFYLVVVGIDDEHGRRHEREHFFVVRARAGERSSAALVLTTSTMLAYNDWGGANAYRGLGDDPYADVPTPRQSALRPIARGMLRKPEGAARNRHTGVPPIGWEPRHPAYEWAYANGYSRHHADALWATYERPFVVWAERNGYRLDYLTQHDLHYRPDLLDGYESLVIVGHDEYWTAEMRDAADAFVDGGGNLARFGANYVWQVRFEDGGATQVCHKVPGADPVAASDPSRDTTAWDAPGIGRPGAATMGLTGLGGAYARYGSTTPRSSGGYTVYRPDHWAFEGTDLYYGDVFGGDACIVSFEVDGVDYTFRKGLPYPTHEDGAPENLEILAMAPAVVGEIDRWGGRVPLGAPEGEAMGLVDALYDGNPPEFRRDARYGAAMIGVFERGGTVFNAGTCEWVSGLIARDPFTERITHNVLRRLAPGSREAR</sequence>
<dbReference type="AlphaFoldDB" id="A0A7D4ALI4"/>
<accession>A0A7D4ALI4</accession>
<proteinExistence type="predicted"/>
<protein>
    <recommendedName>
        <fullName evidence="1">N,N-dimethylformamidase beta subunit-like C-terminal domain-containing protein</fullName>
    </recommendedName>
</protein>
<evidence type="ECO:0000259" key="1">
    <source>
        <dbReference type="Pfam" id="PF20254"/>
    </source>
</evidence>
<gene>
    <name evidence="2" type="ORF">ACTIVE_3026</name>
</gene>
<dbReference type="RefSeq" id="WP_173095669.1">
    <property type="nucleotide sequence ID" value="NZ_CP053892.1"/>
</dbReference>
<organism evidence="2 3">
    <name type="scientific">Actinomadura verrucosospora</name>
    <dbReference type="NCBI Taxonomy" id="46165"/>
    <lineage>
        <taxon>Bacteria</taxon>
        <taxon>Bacillati</taxon>
        <taxon>Actinomycetota</taxon>
        <taxon>Actinomycetes</taxon>
        <taxon>Streptosporangiales</taxon>
        <taxon>Thermomonosporaceae</taxon>
        <taxon>Actinomadura</taxon>
    </lineage>
</organism>
<keyword evidence="3" id="KW-1185">Reference proteome</keyword>
<dbReference type="Proteomes" id="UP000501240">
    <property type="component" value="Chromosome"/>
</dbReference>
<dbReference type="InterPro" id="IPR046540">
    <property type="entry name" value="DMFA2_C"/>
</dbReference>
<evidence type="ECO:0000313" key="3">
    <source>
        <dbReference type="Proteomes" id="UP000501240"/>
    </source>
</evidence>